<keyword evidence="4" id="KW-1185">Reference proteome</keyword>
<dbReference type="STRING" id="7370.A0A1I8NH41"/>
<dbReference type="Proteomes" id="UP001652621">
    <property type="component" value="Unplaced"/>
</dbReference>
<dbReference type="InterPro" id="IPR041667">
    <property type="entry name" value="Cupin_8"/>
</dbReference>
<protein>
    <submittedName>
        <fullName evidence="5">Bifunctional arginine demethylase and lysyl-hydroxylase psr-1</fullName>
    </submittedName>
</protein>
<dbReference type="KEGG" id="mde:101890745"/>
<dbReference type="RefSeq" id="XP_005175925.2">
    <property type="nucleotide sequence ID" value="XM_005175868.3"/>
</dbReference>
<organism evidence="3">
    <name type="scientific">Musca domestica</name>
    <name type="common">House fly</name>
    <dbReference type="NCBI Taxonomy" id="7370"/>
    <lineage>
        <taxon>Eukaryota</taxon>
        <taxon>Metazoa</taxon>
        <taxon>Ecdysozoa</taxon>
        <taxon>Arthropoda</taxon>
        <taxon>Hexapoda</taxon>
        <taxon>Insecta</taxon>
        <taxon>Pterygota</taxon>
        <taxon>Neoptera</taxon>
        <taxon>Endopterygota</taxon>
        <taxon>Diptera</taxon>
        <taxon>Brachycera</taxon>
        <taxon>Muscomorpha</taxon>
        <taxon>Muscoidea</taxon>
        <taxon>Muscidae</taxon>
        <taxon>Musca</taxon>
    </lineage>
</organism>
<dbReference type="EnsemblMetazoa" id="MDOA015084-RA">
    <property type="protein sequence ID" value="MDOA015084-PA"/>
    <property type="gene ID" value="MDOA015084"/>
</dbReference>
<reference evidence="5" key="2">
    <citation type="submission" date="2025-04" db="UniProtKB">
        <authorList>
            <consortium name="RefSeq"/>
        </authorList>
    </citation>
    <scope>IDENTIFICATION</scope>
    <source>
        <strain evidence="5">Aabys</strain>
    </source>
</reference>
<dbReference type="SUPFAM" id="SSF51197">
    <property type="entry name" value="Clavaminate synthase-like"/>
    <property type="match status" value="1"/>
</dbReference>
<keyword evidence="1" id="KW-0812">Transmembrane</keyword>
<keyword evidence="1" id="KW-0472">Membrane</keyword>
<reference evidence="3" key="1">
    <citation type="submission" date="2020-05" db="UniProtKB">
        <authorList>
            <consortium name="EnsemblMetazoa"/>
        </authorList>
    </citation>
    <scope>IDENTIFICATION</scope>
    <source>
        <strain evidence="3">Aabys</strain>
    </source>
</reference>
<dbReference type="PANTHER" id="PTHR12480">
    <property type="entry name" value="ARGININE DEMETHYLASE AND LYSYL-HYDROXYLASE JMJD"/>
    <property type="match status" value="1"/>
</dbReference>
<dbReference type="GO" id="GO:0016706">
    <property type="term" value="F:2-oxoglutarate-dependent dioxygenase activity"/>
    <property type="evidence" value="ECO:0007669"/>
    <property type="project" value="TreeGrafter"/>
</dbReference>
<dbReference type="VEuPathDB" id="VectorBase:MDOA015084"/>
<dbReference type="eggNOG" id="ENOG502QS9X">
    <property type="taxonomic scope" value="Eukaryota"/>
</dbReference>
<accession>A0A1I8NH41</accession>
<evidence type="ECO:0000313" key="3">
    <source>
        <dbReference type="EnsemblMetazoa" id="MDOA015084-PA"/>
    </source>
</evidence>
<feature type="domain" description="Cupin-like" evidence="2">
    <location>
        <begin position="106"/>
        <end position="271"/>
    </location>
</feature>
<dbReference type="GeneID" id="101890745"/>
<name>A0A1I8NH41_MUSDO</name>
<dbReference type="InterPro" id="IPR050910">
    <property type="entry name" value="JMJD6_ArgDemeth/LysHydrox"/>
</dbReference>
<evidence type="ECO:0000313" key="4">
    <source>
        <dbReference type="Proteomes" id="UP001652621"/>
    </source>
</evidence>
<evidence type="ECO:0000256" key="1">
    <source>
        <dbReference type="SAM" id="Phobius"/>
    </source>
</evidence>
<evidence type="ECO:0000259" key="2">
    <source>
        <dbReference type="Pfam" id="PF13621"/>
    </source>
</evidence>
<sequence>MECAQKKLQEILAKCQQENIDLLKNESIQNFLGEHKKSTSRKEKWFKFLIITSLLTYAMNYYFSELQSRRCTFQMPTLMRYAFRPPENCAFCENVDAIERVSNITPEEFERRYAYSARPVIVEDATKNWTALEKFDYWYFHDVYDNAQRRDKILDCQFLPYKTGFRDIFEALDMPESRVEYFQNNNRAQGREEKPWYFGWSNCNPETAEEFRRHYGRPYFLSETSENNNVDWFFIGTAGLGAHMHIDNVRLPSWQAQLSGRKRWLLAPPPECYFKCKSFDAVVNKGDIIVLDTNKWYHQTFVQPGEISLTIGAEYD</sequence>
<dbReference type="VEuPathDB" id="VectorBase:MDOMA2_017150"/>
<dbReference type="AlphaFoldDB" id="A0A1I8NH41"/>
<proteinExistence type="predicted"/>
<dbReference type="OrthoDB" id="10063099at2759"/>
<dbReference type="Gene3D" id="2.60.120.650">
    <property type="entry name" value="Cupin"/>
    <property type="match status" value="1"/>
</dbReference>
<dbReference type="Pfam" id="PF13621">
    <property type="entry name" value="Cupin_8"/>
    <property type="match status" value="1"/>
</dbReference>
<gene>
    <name evidence="3" type="primary">101890745</name>
    <name evidence="5" type="synonym">LOC101890745</name>
</gene>
<dbReference type="PANTHER" id="PTHR12480:SF19">
    <property type="entry name" value="CUPIN-LIKE DOMAIN-CONTAINING PROTEIN"/>
    <property type="match status" value="1"/>
</dbReference>
<evidence type="ECO:0000313" key="5">
    <source>
        <dbReference type="RefSeq" id="XP_005175925.2"/>
    </source>
</evidence>
<keyword evidence="1" id="KW-1133">Transmembrane helix</keyword>
<feature type="transmembrane region" description="Helical" evidence="1">
    <location>
        <begin position="45"/>
        <end position="63"/>
    </location>
</feature>